<comment type="caution">
    <text evidence="2">The sequence shown here is derived from an EMBL/GenBank/DDBJ whole genome shotgun (WGS) entry which is preliminary data.</text>
</comment>
<feature type="region of interest" description="Disordered" evidence="1">
    <location>
        <begin position="143"/>
        <end position="168"/>
    </location>
</feature>
<accession>A0A812V3L8</accession>
<keyword evidence="3" id="KW-1185">Reference proteome</keyword>
<evidence type="ECO:0000256" key="1">
    <source>
        <dbReference type="SAM" id="MobiDB-lite"/>
    </source>
</evidence>
<evidence type="ECO:0000313" key="2">
    <source>
        <dbReference type="EMBL" id="CAE7594793.1"/>
    </source>
</evidence>
<proteinExistence type="predicted"/>
<dbReference type="EMBL" id="CAJNDS010002780">
    <property type="protein sequence ID" value="CAE7594793.1"/>
    <property type="molecule type" value="Genomic_DNA"/>
</dbReference>
<organism evidence="2 3">
    <name type="scientific">Symbiodinium natans</name>
    <dbReference type="NCBI Taxonomy" id="878477"/>
    <lineage>
        <taxon>Eukaryota</taxon>
        <taxon>Sar</taxon>
        <taxon>Alveolata</taxon>
        <taxon>Dinophyceae</taxon>
        <taxon>Suessiales</taxon>
        <taxon>Symbiodiniaceae</taxon>
        <taxon>Symbiodinium</taxon>
    </lineage>
</organism>
<gene>
    <name evidence="2" type="primary">set5</name>
    <name evidence="2" type="ORF">SNAT2548_LOCUS33850</name>
</gene>
<evidence type="ECO:0000313" key="3">
    <source>
        <dbReference type="Proteomes" id="UP000604046"/>
    </source>
</evidence>
<sequence>MGTEWLAGRVTEVLPHGLRVRCDDEEVFLASAHELHSDVQRAVQQMQPSLQKAEPDAAIRVLFQVESKPGVRQAEGAGRATSVRLASERPGSKTVALDFEAAPLKSEESRHMSAPASTAHPDAHLKLCPVMMAAVAEWQALRPPSDQDGRLPKTGAESEACFSSRGCR</sequence>
<protein>
    <submittedName>
        <fullName evidence="2">Set5 protein</fullName>
    </submittedName>
</protein>
<feature type="region of interest" description="Disordered" evidence="1">
    <location>
        <begin position="70"/>
        <end position="89"/>
    </location>
</feature>
<dbReference type="Proteomes" id="UP000604046">
    <property type="component" value="Unassembled WGS sequence"/>
</dbReference>
<reference evidence="2" key="1">
    <citation type="submission" date="2021-02" db="EMBL/GenBank/DDBJ databases">
        <authorList>
            <person name="Dougan E. K."/>
            <person name="Rhodes N."/>
            <person name="Thang M."/>
            <person name="Chan C."/>
        </authorList>
    </citation>
    <scope>NUCLEOTIDE SEQUENCE</scope>
</reference>
<dbReference type="AlphaFoldDB" id="A0A812V3L8"/>
<name>A0A812V3L8_9DINO</name>